<dbReference type="Proteomes" id="UP001378592">
    <property type="component" value="Unassembled WGS sequence"/>
</dbReference>
<dbReference type="AlphaFoldDB" id="A0AAN9VFM1"/>
<dbReference type="Pfam" id="PF20067">
    <property type="entry name" value="SSL_N"/>
    <property type="match status" value="1"/>
</dbReference>
<sequence length="416" mass="46256">MDLVKSLGIRTIEAVIVFFLVTFLPGFPPNMEFTAFSVAPSMPLKGTLELNTKLNNAERLLDGDIKGPEHIVAYNGELYTGIHGGEIVKIVNGKFVPVVKFGRPCAGLWEESVCGRPLGFQFDKNGNIYVADAYYGIFKYEMRTGTSTTLVSINETIDGKTPKLPNDVAVASDGTVYWTDSSTEITLEDGVYACLGDGSGRLLRYDPKTHTNEVLMYNMHFPNGLALSPKEDYLLMSETVRSRIHKYYLKGPKAGTSEIFIDGLPGLPDNLKSLGEEGFLVPLVMARDSENILIFQLMGPYPLLRKFFARILAAIEVPLQYAHKFFPHYYLQRAIHWLGHFESVSAMSPKRTTILHLDLDGNVVESFHGNDSTVSGISSVEIFEDAFYLGSPYNTYIGRVKLPLTLKKTPVKSVKE</sequence>
<reference evidence="6 7" key="1">
    <citation type="submission" date="2024-03" db="EMBL/GenBank/DDBJ databases">
        <title>The genome assembly and annotation of the cricket Gryllus longicercus Weissman &amp; Gray.</title>
        <authorList>
            <person name="Szrajer S."/>
            <person name="Gray D."/>
            <person name="Ylla G."/>
        </authorList>
    </citation>
    <scope>NUCLEOTIDE SEQUENCE [LARGE SCALE GENOMIC DNA]</scope>
    <source>
        <strain evidence="6">DAG 2021-001</strain>
        <tissue evidence="6">Whole body minus gut</tissue>
    </source>
</reference>
<keyword evidence="4" id="KW-0812">Transmembrane</keyword>
<evidence type="ECO:0000256" key="3">
    <source>
        <dbReference type="ARBA" id="ARBA00023180"/>
    </source>
</evidence>
<dbReference type="PANTHER" id="PTHR10426:SF88">
    <property type="entry name" value="ADIPOCYTE PLASMA MEMBRANE-ASSOCIATED PROTEIN HEMOMUCIN-RELATED"/>
    <property type="match status" value="1"/>
</dbReference>
<accession>A0AAN9VFM1</accession>
<dbReference type="InterPro" id="IPR011042">
    <property type="entry name" value="6-blade_b-propeller_TolB-like"/>
</dbReference>
<dbReference type="SUPFAM" id="SSF63829">
    <property type="entry name" value="Calcium-dependent phosphotriesterase"/>
    <property type="match status" value="1"/>
</dbReference>
<dbReference type="InterPro" id="IPR018119">
    <property type="entry name" value="Strictosidine_synth_cons-reg"/>
</dbReference>
<protein>
    <recommendedName>
        <fullName evidence="5">Strictosidine synthase conserved region domain-containing protein</fullName>
    </recommendedName>
</protein>
<dbReference type="Pfam" id="PF03088">
    <property type="entry name" value="Str_synth"/>
    <property type="match status" value="1"/>
</dbReference>
<evidence type="ECO:0000313" key="6">
    <source>
        <dbReference type="EMBL" id="KAK7862913.1"/>
    </source>
</evidence>
<comment type="similarity">
    <text evidence="1">Belongs to the strictosidine synthase family.</text>
</comment>
<dbReference type="GO" id="GO:0012505">
    <property type="term" value="C:endomembrane system"/>
    <property type="evidence" value="ECO:0007669"/>
    <property type="project" value="TreeGrafter"/>
</dbReference>
<feature type="transmembrane region" description="Helical" evidence="4">
    <location>
        <begin position="7"/>
        <end position="27"/>
    </location>
</feature>
<evidence type="ECO:0000259" key="5">
    <source>
        <dbReference type="Pfam" id="PF03088"/>
    </source>
</evidence>
<keyword evidence="3" id="KW-0325">Glycoprotein</keyword>
<evidence type="ECO:0000256" key="2">
    <source>
        <dbReference type="ARBA" id="ARBA00022553"/>
    </source>
</evidence>
<dbReference type="EMBL" id="JAZDUA010000251">
    <property type="protein sequence ID" value="KAK7862913.1"/>
    <property type="molecule type" value="Genomic_DNA"/>
</dbReference>
<gene>
    <name evidence="6" type="ORF">R5R35_002460</name>
</gene>
<keyword evidence="2" id="KW-0597">Phosphoprotein</keyword>
<comment type="caution">
    <text evidence="6">The sequence shown here is derived from an EMBL/GenBank/DDBJ whole genome shotgun (WGS) entry which is preliminary data.</text>
</comment>
<keyword evidence="4" id="KW-0472">Membrane</keyword>
<dbReference type="PANTHER" id="PTHR10426">
    <property type="entry name" value="STRICTOSIDINE SYNTHASE-RELATED"/>
    <property type="match status" value="1"/>
</dbReference>
<keyword evidence="7" id="KW-1185">Reference proteome</keyword>
<evidence type="ECO:0000256" key="1">
    <source>
        <dbReference type="ARBA" id="ARBA00009191"/>
    </source>
</evidence>
<feature type="domain" description="Strictosidine synthase conserved region" evidence="5">
    <location>
        <begin position="166"/>
        <end position="252"/>
    </location>
</feature>
<organism evidence="6 7">
    <name type="scientific">Gryllus longicercus</name>
    <dbReference type="NCBI Taxonomy" id="2509291"/>
    <lineage>
        <taxon>Eukaryota</taxon>
        <taxon>Metazoa</taxon>
        <taxon>Ecdysozoa</taxon>
        <taxon>Arthropoda</taxon>
        <taxon>Hexapoda</taxon>
        <taxon>Insecta</taxon>
        <taxon>Pterygota</taxon>
        <taxon>Neoptera</taxon>
        <taxon>Polyneoptera</taxon>
        <taxon>Orthoptera</taxon>
        <taxon>Ensifera</taxon>
        <taxon>Gryllidea</taxon>
        <taxon>Grylloidea</taxon>
        <taxon>Gryllidae</taxon>
        <taxon>Gryllinae</taxon>
        <taxon>Gryllus</taxon>
    </lineage>
</organism>
<evidence type="ECO:0000256" key="4">
    <source>
        <dbReference type="SAM" id="Phobius"/>
    </source>
</evidence>
<evidence type="ECO:0000313" key="7">
    <source>
        <dbReference type="Proteomes" id="UP001378592"/>
    </source>
</evidence>
<name>A0AAN9VFM1_9ORTH</name>
<proteinExistence type="inferred from homology"/>
<dbReference type="GO" id="GO:0016787">
    <property type="term" value="F:hydrolase activity"/>
    <property type="evidence" value="ECO:0007669"/>
    <property type="project" value="TreeGrafter"/>
</dbReference>
<keyword evidence="4" id="KW-1133">Transmembrane helix</keyword>
<dbReference type="Gene3D" id="2.120.10.30">
    <property type="entry name" value="TolB, C-terminal domain"/>
    <property type="match status" value="1"/>
</dbReference>